<name>A0A6A7RVX0_9PROT</name>
<evidence type="ECO:0000313" key="2">
    <source>
        <dbReference type="Proteomes" id="UP000342300"/>
    </source>
</evidence>
<proteinExistence type="predicted"/>
<protein>
    <submittedName>
        <fullName evidence="1">Uncharacterized protein</fullName>
    </submittedName>
</protein>
<evidence type="ECO:0000313" key="1">
    <source>
        <dbReference type="EMBL" id="MQM31082.1"/>
    </source>
</evidence>
<dbReference type="AlphaFoldDB" id="A0A6A7RVX0"/>
<organism evidence="1 2">
    <name type="scientific">Candidatus Accumulibacter phosphatis</name>
    <dbReference type="NCBI Taxonomy" id="327160"/>
    <lineage>
        <taxon>Bacteria</taxon>
        <taxon>Pseudomonadati</taxon>
        <taxon>Pseudomonadota</taxon>
        <taxon>Betaproteobacteria</taxon>
        <taxon>Candidatus Accumulibacter</taxon>
    </lineage>
</organism>
<dbReference type="EMBL" id="PDHS01000262">
    <property type="protein sequence ID" value="MQM31082.1"/>
    <property type="molecule type" value="Genomic_DNA"/>
</dbReference>
<gene>
    <name evidence="1" type="ORF">CRU78_11385</name>
</gene>
<accession>A0A6A7RVX0</accession>
<dbReference type="Proteomes" id="UP000342300">
    <property type="component" value="Unassembled WGS sequence"/>
</dbReference>
<reference evidence="1 2" key="1">
    <citation type="submission" date="2017-09" db="EMBL/GenBank/DDBJ databases">
        <title>Metagenomic Analysis Reveals Denitrifying Candidatus Accumulibacter and Flanking Population as a Source of N2O.</title>
        <authorList>
            <person name="Gao H."/>
            <person name="Mao Y."/>
            <person name="Zhao X."/>
            <person name="Liu W.-T."/>
            <person name="Zhang T."/>
            <person name="Wells G."/>
        </authorList>
    </citation>
    <scope>NUCLEOTIDE SEQUENCE [LARGE SCALE GENOMIC DNA]</scope>
    <source>
        <strain evidence="1">CANDO_2_IC</strain>
    </source>
</reference>
<sequence length="183" mass="19935">MGREQQDPCVNCGQAFVPDRRNARHQCYCGAAACKAASKRASQAKWLAKNPDYHRGAEAVARVKAWRQEHPGYSRRKRAPLAESAIQETLLFEPDISVPPPAEAARPVKKSCNAPEIELAPPLQDFLNAQPTVLIGLIANIWGSTLQDDIASALNRLLQLGQDIRGGQVGRRNCTSGRSQNGA</sequence>
<comment type="caution">
    <text evidence="1">The sequence shown here is derived from an EMBL/GenBank/DDBJ whole genome shotgun (WGS) entry which is preliminary data.</text>
</comment>